<comment type="catalytic activity">
    <reaction evidence="1">
        <text>ATP + protein L-histidine = ADP + protein N-phospho-L-histidine.</text>
        <dbReference type="EC" id="2.7.13.3"/>
    </reaction>
</comment>
<dbReference type="SUPFAM" id="SSF55874">
    <property type="entry name" value="ATPase domain of HSP90 chaperone/DNA topoisomerase II/histidine kinase"/>
    <property type="match status" value="1"/>
</dbReference>
<dbReference type="SUPFAM" id="SSF55781">
    <property type="entry name" value="GAF domain-like"/>
    <property type="match status" value="1"/>
</dbReference>
<name>A0A5C6V754_9BURK</name>
<evidence type="ECO:0000259" key="10">
    <source>
        <dbReference type="PROSITE" id="PS50109"/>
    </source>
</evidence>
<dbReference type="InterPro" id="IPR003018">
    <property type="entry name" value="GAF"/>
</dbReference>
<keyword evidence="4" id="KW-0808">Transferase</keyword>
<reference evidence="11 12" key="1">
    <citation type="journal article" date="2018" name="Int. J. Syst. Evol. Microbiol.">
        <title>Paraburkholderia azotifigens sp. nov., a nitrogen-fixing bacterium isolated from paddy soil.</title>
        <authorList>
            <person name="Choi G.M."/>
            <person name="Im W.T."/>
        </authorList>
    </citation>
    <scope>NUCLEOTIDE SEQUENCE [LARGE SCALE GENOMIC DNA]</scope>
    <source>
        <strain evidence="11 12">NF 2-5-3</strain>
    </source>
</reference>
<protein>
    <recommendedName>
        <fullName evidence="2">histidine kinase</fullName>
        <ecNumber evidence="2">2.7.13.3</ecNumber>
    </recommendedName>
</protein>
<dbReference type="CDD" id="cd00082">
    <property type="entry name" value="HisKA"/>
    <property type="match status" value="1"/>
</dbReference>
<dbReference type="SMART" id="SM00387">
    <property type="entry name" value="HATPase_c"/>
    <property type="match status" value="1"/>
</dbReference>
<dbReference type="SMART" id="SM00065">
    <property type="entry name" value="GAF"/>
    <property type="match status" value="1"/>
</dbReference>
<keyword evidence="7" id="KW-0067">ATP-binding</keyword>
<dbReference type="AlphaFoldDB" id="A0A5C6V754"/>
<evidence type="ECO:0000256" key="1">
    <source>
        <dbReference type="ARBA" id="ARBA00000085"/>
    </source>
</evidence>
<evidence type="ECO:0000313" key="11">
    <source>
        <dbReference type="EMBL" id="TXC81082.1"/>
    </source>
</evidence>
<keyword evidence="9" id="KW-0175">Coiled coil</keyword>
<dbReference type="InterPro" id="IPR003661">
    <property type="entry name" value="HisK_dim/P_dom"/>
</dbReference>
<dbReference type="InterPro" id="IPR011990">
    <property type="entry name" value="TPR-like_helical_dom_sf"/>
</dbReference>
<dbReference type="SUPFAM" id="SSF47384">
    <property type="entry name" value="Homodimeric domain of signal transducing histidine kinase"/>
    <property type="match status" value="1"/>
</dbReference>
<dbReference type="Gene3D" id="3.30.565.10">
    <property type="entry name" value="Histidine kinase-like ATPase, C-terminal domain"/>
    <property type="match status" value="1"/>
</dbReference>
<keyword evidence="6" id="KW-0418">Kinase</keyword>
<evidence type="ECO:0000256" key="5">
    <source>
        <dbReference type="ARBA" id="ARBA00022741"/>
    </source>
</evidence>
<keyword evidence="8" id="KW-0902">Two-component regulatory system</keyword>
<dbReference type="GO" id="GO:0000155">
    <property type="term" value="F:phosphorelay sensor kinase activity"/>
    <property type="evidence" value="ECO:0007669"/>
    <property type="project" value="InterPro"/>
</dbReference>
<dbReference type="SMART" id="SM00388">
    <property type="entry name" value="HisKA"/>
    <property type="match status" value="1"/>
</dbReference>
<dbReference type="Gene3D" id="1.10.287.130">
    <property type="match status" value="1"/>
</dbReference>
<dbReference type="Gene3D" id="3.30.450.40">
    <property type="match status" value="1"/>
</dbReference>
<dbReference type="PANTHER" id="PTHR43065:SF10">
    <property type="entry name" value="PEROXIDE STRESS-ACTIVATED HISTIDINE KINASE MAK3"/>
    <property type="match status" value="1"/>
</dbReference>
<dbReference type="PANTHER" id="PTHR43065">
    <property type="entry name" value="SENSOR HISTIDINE KINASE"/>
    <property type="match status" value="1"/>
</dbReference>
<evidence type="ECO:0000256" key="7">
    <source>
        <dbReference type="ARBA" id="ARBA00022840"/>
    </source>
</evidence>
<accession>A0A5C6V754</accession>
<dbReference type="Pfam" id="PF02518">
    <property type="entry name" value="HATPase_c"/>
    <property type="match status" value="1"/>
</dbReference>
<evidence type="ECO:0000256" key="2">
    <source>
        <dbReference type="ARBA" id="ARBA00012438"/>
    </source>
</evidence>
<evidence type="ECO:0000256" key="4">
    <source>
        <dbReference type="ARBA" id="ARBA00022679"/>
    </source>
</evidence>
<dbReference type="InterPro" id="IPR036097">
    <property type="entry name" value="HisK_dim/P_sf"/>
</dbReference>
<dbReference type="Pfam" id="PF01590">
    <property type="entry name" value="GAF"/>
    <property type="match status" value="1"/>
</dbReference>
<dbReference type="PROSITE" id="PS50109">
    <property type="entry name" value="HIS_KIN"/>
    <property type="match status" value="1"/>
</dbReference>
<keyword evidence="3" id="KW-0597">Phosphoprotein</keyword>
<sequence length="649" mass="71650">MNYIQTFEAMSLESDWSENLIDGAACAGTGAFAFWILRLQNCVLFRDQEGALQAEQRAKELLSATSAHLETADVSYYGALCRAAAFSRATEEWVREAHLRALEEHNDYLELLAQSCPDNFADRAALVAAELARVQGRTNDAQTLYEKAIELSRAQKFVHNEAVALEAAANFYSDQKLSVVAETLLRDARLAYLHWGAQGKAQEIESRLTRVICSERKEPASGTWREHLETRAVIAASHALSREILLSRILEVLLGNVLTHAGAERCVVALHRKGEFRIEAEARTSSGGIVHVIESRQLQDVELPLGIFMCVATTRQKVLLGDASRCGEFAEDPYVSQRGLRSVLCLPLLKQCELVGILYIENNLILGAFSDEKTTLLEVFASQAAILLENARLYAEIQESKALREAAEQELRDSREELARVASLTTMGQLVASVTHEVSQPLVSIATSAGAALRFMRLDEPDFSEVEEALQRIQSDSIRAHEVVRSLRALVKRSAPSFSSFDMHDAVVEVLLVTRTQLEKYAIRVESDTVPGTSLVWGDKIQIQQVVLNLVVNAIEAMQEVTDRERRLLLGSSTVDGLVRLVIEDTGVGIEKGSADYIFVPFVTTKSHGMGMGLPICRSIVEAHAGRLTVEPSRPHGTRFEVWLPEAGG</sequence>
<evidence type="ECO:0000256" key="6">
    <source>
        <dbReference type="ARBA" id="ARBA00022777"/>
    </source>
</evidence>
<dbReference type="GO" id="GO:0005524">
    <property type="term" value="F:ATP binding"/>
    <property type="evidence" value="ECO:0007669"/>
    <property type="project" value="UniProtKB-KW"/>
</dbReference>
<evidence type="ECO:0000256" key="3">
    <source>
        <dbReference type="ARBA" id="ARBA00022553"/>
    </source>
</evidence>
<keyword evidence="5" id="KW-0547">Nucleotide-binding</keyword>
<dbReference type="Proteomes" id="UP000321776">
    <property type="component" value="Unassembled WGS sequence"/>
</dbReference>
<comment type="caution">
    <text evidence="11">The sequence shown here is derived from an EMBL/GenBank/DDBJ whole genome shotgun (WGS) entry which is preliminary data.</text>
</comment>
<dbReference type="SUPFAM" id="SSF48452">
    <property type="entry name" value="TPR-like"/>
    <property type="match status" value="1"/>
</dbReference>
<feature type="domain" description="Histidine kinase" evidence="10">
    <location>
        <begin position="433"/>
        <end position="648"/>
    </location>
</feature>
<dbReference type="EMBL" id="VOQS01000005">
    <property type="protein sequence ID" value="TXC81082.1"/>
    <property type="molecule type" value="Genomic_DNA"/>
</dbReference>
<dbReference type="InterPro" id="IPR004358">
    <property type="entry name" value="Sig_transdc_His_kin-like_C"/>
</dbReference>
<dbReference type="InterPro" id="IPR029016">
    <property type="entry name" value="GAF-like_dom_sf"/>
</dbReference>
<dbReference type="RefSeq" id="WP_147238419.1">
    <property type="nucleotide sequence ID" value="NZ_VOQS01000005.1"/>
</dbReference>
<feature type="coiled-coil region" evidence="9">
    <location>
        <begin position="390"/>
        <end position="424"/>
    </location>
</feature>
<dbReference type="EC" id="2.7.13.3" evidence="2"/>
<dbReference type="InterPro" id="IPR003594">
    <property type="entry name" value="HATPase_dom"/>
</dbReference>
<evidence type="ECO:0000256" key="8">
    <source>
        <dbReference type="ARBA" id="ARBA00023012"/>
    </source>
</evidence>
<proteinExistence type="predicted"/>
<dbReference type="InterPro" id="IPR005467">
    <property type="entry name" value="His_kinase_dom"/>
</dbReference>
<evidence type="ECO:0000256" key="9">
    <source>
        <dbReference type="SAM" id="Coils"/>
    </source>
</evidence>
<evidence type="ECO:0000313" key="12">
    <source>
        <dbReference type="Proteomes" id="UP000321776"/>
    </source>
</evidence>
<dbReference type="InterPro" id="IPR036890">
    <property type="entry name" value="HATPase_C_sf"/>
</dbReference>
<organism evidence="11 12">
    <name type="scientific">Paraburkholderia azotifigens</name>
    <dbReference type="NCBI Taxonomy" id="2057004"/>
    <lineage>
        <taxon>Bacteria</taxon>
        <taxon>Pseudomonadati</taxon>
        <taxon>Pseudomonadota</taxon>
        <taxon>Betaproteobacteria</taxon>
        <taxon>Burkholderiales</taxon>
        <taxon>Burkholderiaceae</taxon>
        <taxon>Paraburkholderia</taxon>
    </lineage>
</organism>
<gene>
    <name evidence="11" type="ORF">FRZ40_43665</name>
</gene>
<dbReference type="PRINTS" id="PR00344">
    <property type="entry name" value="BCTRLSENSOR"/>
</dbReference>